<reference evidence="1 2" key="1">
    <citation type="submission" date="2024-01" db="EMBL/GenBank/DDBJ databases">
        <title>The strains designed SYSU M86414 and SYSU M84420 isolated from the marine sediment in San Sha City (Hainan Province, China).</title>
        <authorList>
            <person name="Guo D."/>
        </authorList>
    </citation>
    <scope>NUCLEOTIDE SEQUENCE [LARGE SCALE GENOMIC DNA]</scope>
    <source>
        <strain evidence="1 2">SYSU M84420</strain>
    </source>
</reference>
<evidence type="ECO:0000313" key="2">
    <source>
        <dbReference type="Proteomes" id="UP001355298"/>
    </source>
</evidence>
<keyword evidence="2" id="KW-1185">Reference proteome</keyword>
<dbReference type="InterPro" id="IPR008969">
    <property type="entry name" value="CarboxyPept-like_regulatory"/>
</dbReference>
<dbReference type="Proteomes" id="UP001355298">
    <property type="component" value="Unassembled WGS sequence"/>
</dbReference>
<dbReference type="EMBL" id="JAYMGW010000003">
    <property type="protein sequence ID" value="MEC4264880.1"/>
    <property type="molecule type" value="Genomic_DNA"/>
</dbReference>
<dbReference type="Gene3D" id="2.60.40.1120">
    <property type="entry name" value="Carboxypeptidase-like, regulatory domain"/>
    <property type="match status" value="1"/>
</dbReference>
<dbReference type="RefSeq" id="WP_326277391.1">
    <property type="nucleotide sequence ID" value="NZ_JAYKYV010000003.1"/>
</dbReference>
<accession>A0ABU6IP51</accession>
<evidence type="ECO:0000313" key="1">
    <source>
        <dbReference type="EMBL" id="MEC4264880.1"/>
    </source>
</evidence>
<name>A0ABU6IP51_9FLAO</name>
<gene>
    <name evidence="1" type="ORF">VOP03_05925</name>
</gene>
<dbReference type="SUPFAM" id="SSF49464">
    <property type="entry name" value="Carboxypeptidase regulatory domain-like"/>
    <property type="match status" value="1"/>
</dbReference>
<protein>
    <submittedName>
        <fullName evidence="1">Carboxypeptidase-like regulatory domain-containing protein</fullName>
    </submittedName>
</protein>
<comment type="caution">
    <text evidence="1">The sequence shown here is derived from an EMBL/GenBank/DDBJ whole genome shotgun (WGS) entry which is preliminary data.</text>
</comment>
<sequence length="91" mass="10240">MRLSTILAVLCCCKLQYGQQSTPVTGKFMEKSSDIPISNAIIILESTSQEFTSNDNGEFKIHLTETGEQMLHISAVDYITKRFSLYLQFAN</sequence>
<organism evidence="1 2">
    <name type="scientific">Flagellimonas halotolerans</name>
    <dbReference type="NCBI Taxonomy" id="3112164"/>
    <lineage>
        <taxon>Bacteria</taxon>
        <taxon>Pseudomonadati</taxon>
        <taxon>Bacteroidota</taxon>
        <taxon>Flavobacteriia</taxon>
        <taxon>Flavobacteriales</taxon>
        <taxon>Flavobacteriaceae</taxon>
        <taxon>Flagellimonas</taxon>
    </lineage>
</organism>
<dbReference type="Pfam" id="PF13715">
    <property type="entry name" value="CarbopepD_reg_2"/>
    <property type="match status" value="1"/>
</dbReference>
<proteinExistence type="predicted"/>